<sequence>MAELLQALHYFRTFKKDDWKLKSYVAVTFAIDTIAAVADYIAVYLYTITHAGASAGLLKYFSAKLEFNSSERRFRLSDQTELGRASVPHLHLLRRLFLVQTFLTFRYWRLTKNTIFVCFLLILILASLGAGFTTAFTVALFPAYKDRNKVQISAPGYVITQFSADLIIAGALVRELMRAKSLFKGQRRINNMLNRLVLRTLQTGTATAVFAVMALIAFQINAENNVSVGILYTSRPRLRPQHGTSQTWNIRESGRSQNSAISGGQQGTVQFAHGTTCNFTTEFCPSGPDSTNSGTTKSSALPLCSSQQVSQKPSLPEIEMGPTDTKQVPEV</sequence>
<feature type="transmembrane region" description="Helical" evidence="2">
    <location>
        <begin position="156"/>
        <end position="176"/>
    </location>
</feature>
<feature type="region of interest" description="Disordered" evidence="1">
    <location>
        <begin position="287"/>
        <end position="331"/>
    </location>
</feature>
<evidence type="ECO:0000256" key="2">
    <source>
        <dbReference type="SAM" id="Phobius"/>
    </source>
</evidence>
<feature type="transmembrane region" description="Helical" evidence="2">
    <location>
        <begin position="115"/>
        <end position="144"/>
    </location>
</feature>
<reference evidence="4" key="1">
    <citation type="submission" date="2020-05" db="EMBL/GenBank/DDBJ databases">
        <title>Mycena genomes resolve the evolution of fungal bioluminescence.</title>
        <authorList>
            <person name="Tsai I.J."/>
        </authorList>
    </citation>
    <scope>NUCLEOTIDE SEQUENCE</scope>
    <source>
        <strain evidence="4">160909Yilan</strain>
    </source>
</reference>
<feature type="compositionally biased region" description="Polar residues" evidence="1">
    <location>
        <begin position="287"/>
        <end position="313"/>
    </location>
</feature>
<proteinExistence type="predicted"/>
<keyword evidence="2" id="KW-0812">Transmembrane</keyword>
<evidence type="ECO:0000313" key="5">
    <source>
        <dbReference type="Proteomes" id="UP000623467"/>
    </source>
</evidence>
<dbReference type="Pfam" id="PF20152">
    <property type="entry name" value="DUF6534"/>
    <property type="match status" value="1"/>
</dbReference>
<dbReference type="EMBL" id="JACAZH010000042">
    <property type="protein sequence ID" value="KAF7335151.1"/>
    <property type="molecule type" value="Genomic_DNA"/>
</dbReference>
<evidence type="ECO:0000313" key="4">
    <source>
        <dbReference type="EMBL" id="KAF7335151.1"/>
    </source>
</evidence>
<feature type="transmembrane region" description="Helical" evidence="2">
    <location>
        <begin position="21"/>
        <end position="38"/>
    </location>
</feature>
<dbReference type="Proteomes" id="UP000623467">
    <property type="component" value="Unassembled WGS sequence"/>
</dbReference>
<evidence type="ECO:0000259" key="3">
    <source>
        <dbReference type="Pfam" id="PF20152"/>
    </source>
</evidence>
<dbReference type="PANTHER" id="PTHR40465">
    <property type="entry name" value="CHROMOSOME 1, WHOLE GENOME SHOTGUN SEQUENCE"/>
    <property type="match status" value="1"/>
</dbReference>
<protein>
    <recommendedName>
        <fullName evidence="3">DUF6534 domain-containing protein</fullName>
    </recommendedName>
</protein>
<dbReference type="OrthoDB" id="3203775at2759"/>
<dbReference type="PANTHER" id="PTHR40465:SF1">
    <property type="entry name" value="DUF6534 DOMAIN-CONTAINING PROTEIN"/>
    <property type="match status" value="1"/>
</dbReference>
<organism evidence="4 5">
    <name type="scientific">Mycena sanguinolenta</name>
    <dbReference type="NCBI Taxonomy" id="230812"/>
    <lineage>
        <taxon>Eukaryota</taxon>
        <taxon>Fungi</taxon>
        <taxon>Dikarya</taxon>
        <taxon>Basidiomycota</taxon>
        <taxon>Agaricomycotina</taxon>
        <taxon>Agaricomycetes</taxon>
        <taxon>Agaricomycetidae</taxon>
        <taxon>Agaricales</taxon>
        <taxon>Marasmiineae</taxon>
        <taxon>Mycenaceae</taxon>
        <taxon>Mycena</taxon>
    </lineage>
</organism>
<feature type="transmembrane region" description="Helical" evidence="2">
    <location>
        <begin position="196"/>
        <end position="218"/>
    </location>
</feature>
<dbReference type="InterPro" id="IPR045339">
    <property type="entry name" value="DUF6534"/>
</dbReference>
<gene>
    <name evidence="4" type="ORF">MSAN_02348200</name>
</gene>
<keyword evidence="2" id="KW-1133">Transmembrane helix</keyword>
<evidence type="ECO:0000256" key="1">
    <source>
        <dbReference type="SAM" id="MobiDB-lite"/>
    </source>
</evidence>
<name>A0A8H6X6T0_9AGAR</name>
<comment type="caution">
    <text evidence="4">The sequence shown here is derived from an EMBL/GenBank/DDBJ whole genome shotgun (WGS) entry which is preliminary data.</text>
</comment>
<feature type="domain" description="DUF6534" evidence="3">
    <location>
        <begin position="163"/>
        <end position="232"/>
    </location>
</feature>
<accession>A0A8H6X6T0</accession>
<keyword evidence="5" id="KW-1185">Reference proteome</keyword>
<keyword evidence="2" id="KW-0472">Membrane</keyword>
<dbReference type="AlphaFoldDB" id="A0A8H6X6T0"/>